<dbReference type="NCBIfam" id="TIGR00007">
    <property type="entry name" value="1-(5-phosphoribosyl)-5-[(5-phosphoribosylamino)methylideneamino]imidazole-4-carboxamide isomerase"/>
    <property type="match status" value="1"/>
</dbReference>
<dbReference type="GO" id="GO:0000162">
    <property type="term" value="P:L-tryptophan biosynthetic process"/>
    <property type="evidence" value="ECO:0007669"/>
    <property type="project" value="TreeGrafter"/>
</dbReference>
<dbReference type="GO" id="GO:0003949">
    <property type="term" value="F:1-(5-phosphoribosyl)-5-[(5-phosphoribosylamino)methylideneamino]imidazole-4-carboxamide isomerase activity"/>
    <property type="evidence" value="ECO:0007669"/>
    <property type="project" value="UniProtKB-UniRule"/>
</dbReference>
<keyword evidence="7 12" id="KW-0963">Cytoplasm</keyword>
<dbReference type="Pfam" id="PF00977">
    <property type="entry name" value="His_biosynth"/>
    <property type="match status" value="1"/>
</dbReference>
<feature type="active site" description="Proton donor" evidence="12">
    <location>
        <position position="129"/>
    </location>
</feature>
<evidence type="ECO:0000256" key="8">
    <source>
        <dbReference type="ARBA" id="ARBA00022605"/>
    </source>
</evidence>
<dbReference type="FunFam" id="3.20.20.70:FF:000009">
    <property type="entry name" value="1-(5-phosphoribosyl)-5-[(5-phosphoribosylamino)methylideneamino] imidazole-4-carboxamide isomerase"/>
    <property type="match status" value="1"/>
</dbReference>
<keyword evidence="9 12" id="KW-0368">Histidine biosynthesis</keyword>
<evidence type="ECO:0000313" key="16">
    <source>
        <dbReference type="Proteomes" id="UP000647416"/>
    </source>
</evidence>
<evidence type="ECO:0000313" key="15">
    <source>
        <dbReference type="EMBL" id="MBC8595759.1"/>
    </source>
</evidence>
<comment type="caution">
    <text evidence="15">The sequence shown here is derived from an EMBL/GenBank/DDBJ whole genome shotgun (WGS) entry which is preliminary data.</text>
</comment>
<evidence type="ECO:0000256" key="1">
    <source>
        <dbReference type="ARBA" id="ARBA00000901"/>
    </source>
</evidence>
<evidence type="ECO:0000256" key="4">
    <source>
        <dbReference type="ARBA" id="ARBA00009667"/>
    </source>
</evidence>
<keyword evidence="10 12" id="KW-0413">Isomerase</keyword>
<evidence type="ECO:0000256" key="11">
    <source>
        <dbReference type="ARBA" id="ARBA00030547"/>
    </source>
</evidence>
<comment type="subcellular location">
    <subcellularLocation>
        <location evidence="2 12 14">Cytoplasm</location>
    </subcellularLocation>
</comment>
<dbReference type="Gene3D" id="3.20.20.70">
    <property type="entry name" value="Aldolase class I"/>
    <property type="match status" value="1"/>
</dbReference>
<dbReference type="InterPro" id="IPR011060">
    <property type="entry name" value="RibuloseP-bd_barrel"/>
</dbReference>
<reference evidence="15" key="1">
    <citation type="submission" date="2020-08" db="EMBL/GenBank/DDBJ databases">
        <title>Genome public.</title>
        <authorList>
            <person name="Liu C."/>
            <person name="Sun Q."/>
        </authorList>
    </citation>
    <scope>NUCLEOTIDE SEQUENCE</scope>
    <source>
        <strain evidence="15">NSJ-50</strain>
    </source>
</reference>
<name>A0A926FC59_9FIRM</name>
<dbReference type="CDD" id="cd04732">
    <property type="entry name" value="HisA"/>
    <property type="match status" value="1"/>
</dbReference>
<evidence type="ECO:0000256" key="5">
    <source>
        <dbReference type="ARBA" id="ARBA00012550"/>
    </source>
</evidence>
<dbReference type="InterPro" id="IPR023016">
    <property type="entry name" value="HisA/PriA"/>
</dbReference>
<evidence type="ECO:0000256" key="12">
    <source>
        <dbReference type="HAMAP-Rule" id="MF_01014"/>
    </source>
</evidence>
<dbReference type="InterPro" id="IPR006063">
    <property type="entry name" value="HisA_bact_arch"/>
</dbReference>
<dbReference type="SUPFAM" id="SSF51366">
    <property type="entry name" value="Ribulose-phoshate binding barrel"/>
    <property type="match status" value="1"/>
</dbReference>
<dbReference type="RefSeq" id="WP_262431393.1">
    <property type="nucleotide sequence ID" value="NZ_JACRTE010000002.1"/>
</dbReference>
<comment type="pathway">
    <text evidence="3 12 14">Amino-acid biosynthesis; L-histidine biosynthesis; L-histidine from 5-phospho-alpha-D-ribose 1-diphosphate: step 4/9.</text>
</comment>
<keyword evidence="16" id="KW-1185">Reference proteome</keyword>
<protein>
    <recommendedName>
        <fullName evidence="6 12">1-(5-phosphoribosyl)-5-[(5-phosphoribosylamino)methylideneamino] imidazole-4-carboxamide isomerase</fullName>
        <ecNumber evidence="5 12">5.3.1.16</ecNumber>
    </recommendedName>
    <alternativeName>
        <fullName evidence="11 12">Phosphoribosylformimino-5-aminoimidazole carboxamide ribotide isomerase</fullName>
    </alternativeName>
</protein>
<evidence type="ECO:0000256" key="9">
    <source>
        <dbReference type="ARBA" id="ARBA00023102"/>
    </source>
</evidence>
<organism evidence="15 16">
    <name type="scientific">Qingrenia yutianensis</name>
    <dbReference type="NCBI Taxonomy" id="2763676"/>
    <lineage>
        <taxon>Bacteria</taxon>
        <taxon>Bacillati</taxon>
        <taxon>Bacillota</taxon>
        <taxon>Clostridia</taxon>
        <taxon>Eubacteriales</taxon>
        <taxon>Oscillospiraceae</taxon>
        <taxon>Qingrenia</taxon>
    </lineage>
</organism>
<feature type="active site" description="Proton acceptor" evidence="12">
    <location>
        <position position="8"/>
    </location>
</feature>
<evidence type="ECO:0000256" key="10">
    <source>
        <dbReference type="ARBA" id="ARBA00023235"/>
    </source>
</evidence>
<dbReference type="InterPro" id="IPR013785">
    <property type="entry name" value="Aldolase_TIM"/>
</dbReference>
<dbReference type="PANTHER" id="PTHR43090">
    <property type="entry name" value="1-(5-PHOSPHORIBOSYL)-5-[(5-PHOSPHORIBOSYLAMINO)METHYLIDENEAMINO] IMIDAZOLE-4-CARBOXAMIDE ISOMERASE"/>
    <property type="match status" value="1"/>
</dbReference>
<evidence type="ECO:0000256" key="3">
    <source>
        <dbReference type="ARBA" id="ARBA00005133"/>
    </source>
</evidence>
<evidence type="ECO:0000256" key="14">
    <source>
        <dbReference type="RuleBase" id="RU003658"/>
    </source>
</evidence>
<proteinExistence type="inferred from homology"/>
<evidence type="ECO:0000256" key="2">
    <source>
        <dbReference type="ARBA" id="ARBA00004496"/>
    </source>
</evidence>
<dbReference type="EC" id="5.3.1.16" evidence="5 12"/>
<gene>
    <name evidence="12 15" type="primary">hisA</name>
    <name evidence="15" type="ORF">H8706_02610</name>
</gene>
<evidence type="ECO:0000256" key="13">
    <source>
        <dbReference type="RuleBase" id="RU003657"/>
    </source>
</evidence>
<dbReference type="GO" id="GO:0000105">
    <property type="term" value="P:L-histidine biosynthetic process"/>
    <property type="evidence" value="ECO:0007669"/>
    <property type="project" value="UniProtKB-UniRule"/>
</dbReference>
<dbReference type="InterPro" id="IPR044524">
    <property type="entry name" value="Isoase_HisA-like"/>
</dbReference>
<evidence type="ECO:0000256" key="7">
    <source>
        <dbReference type="ARBA" id="ARBA00022490"/>
    </source>
</evidence>
<dbReference type="HAMAP" id="MF_01014">
    <property type="entry name" value="HisA"/>
    <property type="match status" value="1"/>
</dbReference>
<dbReference type="InterPro" id="IPR006062">
    <property type="entry name" value="His_biosynth"/>
</dbReference>
<dbReference type="Proteomes" id="UP000647416">
    <property type="component" value="Unassembled WGS sequence"/>
</dbReference>
<sequence>MNIFPAIDLFDGKAVRLLKGDYQKMTVYSENPLEIAKDFENSGAEFLHIVDLEGAKTGNTPNIGTIEKIVKNTSLFTEVGGGIRTLETVEKYINIGVKCVILGTAAVNDEKFLISAVKKYGEKIAVGIDIKDGFVAIKGWTDLSKFTPFEFCEKMQNIGVKTVICTDVSKDGAMQGTNVGLYKEMSEKFNINIIASGGVSSIDDIKRLKNLEIYGAIIGKAYYTKAISLAEAIEVAK</sequence>
<comment type="similarity">
    <text evidence="4 12 13">Belongs to the HisA/HisF family.</text>
</comment>
<dbReference type="PANTHER" id="PTHR43090:SF2">
    <property type="entry name" value="1-(5-PHOSPHORIBOSYL)-5-[(5-PHOSPHORIBOSYLAMINO)METHYLIDENEAMINO] IMIDAZOLE-4-CARBOXAMIDE ISOMERASE"/>
    <property type="match status" value="1"/>
</dbReference>
<dbReference type="EMBL" id="JACRTE010000002">
    <property type="protein sequence ID" value="MBC8595759.1"/>
    <property type="molecule type" value="Genomic_DNA"/>
</dbReference>
<comment type="catalytic activity">
    <reaction evidence="1 12 14">
        <text>1-(5-phospho-beta-D-ribosyl)-5-[(5-phospho-beta-D-ribosylamino)methylideneamino]imidazole-4-carboxamide = 5-[(5-phospho-1-deoxy-D-ribulos-1-ylimino)methylamino]-1-(5-phospho-beta-D-ribosyl)imidazole-4-carboxamide</text>
        <dbReference type="Rhea" id="RHEA:15469"/>
        <dbReference type="ChEBI" id="CHEBI:58435"/>
        <dbReference type="ChEBI" id="CHEBI:58525"/>
        <dbReference type="EC" id="5.3.1.16"/>
    </reaction>
</comment>
<dbReference type="GO" id="GO:0005737">
    <property type="term" value="C:cytoplasm"/>
    <property type="evidence" value="ECO:0007669"/>
    <property type="project" value="UniProtKB-SubCell"/>
</dbReference>
<dbReference type="AlphaFoldDB" id="A0A926FC59"/>
<keyword evidence="8 12" id="KW-0028">Amino-acid biosynthesis</keyword>
<evidence type="ECO:0000256" key="6">
    <source>
        <dbReference type="ARBA" id="ARBA00018464"/>
    </source>
</evidence>
<accession>A0A926FC59</accession>